<feature type="compositionally biased region" description="Polar residues" evidence="2">
    <location>
        <begin position="45"/>
        <end position="68"/>
    </location>
</feature>
<feature type="region of interest" description="Disordered" evidence="2">
    <location>
        <begin position="478"/>
        <end position="575"/>
    </location>
</feature>
<feature type="region of interest" description="Disordered" evidence="2">
    <location>
        <begin position="209"/>
        <end position="327"/>
    </location>
</feature>
<dbReference type="InterPro" id="IPR040010">
    <property type="entry name" value="ZN608/ZN609"/>
</dbReference>
<feature type="region of interest" description="Disordered" evidence="2">
    <location>
        <begin position="972"/>
        <end position="1031"/>
    </location>
</feature>
<feature type="region of interest" description="Disordered" evidence="2">
    <location>
        <begin position="401"/>
        <end position="447"/>
    </location>
</feature>
<feature type="compositionally biased region" description="Polar residues" evidence="2">
    <location>
        <begin position="991"/>
        <end position="1024"/>
    </location>
</feature>
<feature type="region of interest" description="Disordered" evidence="2">
    <location>
        <begin position="885"/>
        <end position="908"/>
    </location>
</feature>
<evidence type="ECO:0000256" key="1">
    <source>
        <dbReference type="PROSITE-ProRule" id="PRU00042"/>
    </source>
</evidence>
<evidence type="ECO:0000256" key="2">
    <source>
        <dbReference type="SAM" id="MobiDB-lite"/>
    </source>
</evidence>
<feature type="compositionally biased region" description="Polar residues" evidence="2">
    <location>
        <begin position="535"/>
        <end position="545"/>
    </location>
</feature>
<dbReference type="InterPro" id="IPR005312">
    <property type="entry name" value="DUF1759"/>
</dbReference>
<keyword evidence="5" id="KW-1185">Reference proteome</keyword>
<proteinExistence type="predicted"/>
<feature type="compositionally biased region" description="Polar residues" evidence="2">
    <location>
        <begin position="492"/>
        <end position="512"/>
    </location>
</feature>
<organism evidence="6">
    <name type="scientific">Echinostoma caproni</name>
    <dbReference type="NCBI Taxonomy" id="27848"/>
    <lineage>
        <taxon>Eukaryota</taxon>
        <taxon>Metazoa</taxon>
        <taxon>Spiralia</taxon>
        <taxon>Lophotrochozoa</taxon>
        <taxon>Platyhelminthes</taxon>
        <taxon>Trematoda</taxon>
        <taxon>Digenea</taxon>
        <taxon>Plagiorchiida</taxon>
        <taxon>Echinostomata</taxon>
        <taxon>Echinostomatoidea</taxon>
        <taxon>Echinostomatidae</taxon>
        <taxon>Echinostoma</taxon>
    </lineage>
</organism>
<keyword evidence="1" id="KW-0862">Zinc</keyword>
<feature type="compositionally biased region" description="Polar residues" evidence="2">
    <location>
        <begin position="1"/>
        <end position="38"/>
    </location>
</feature>
<sequence length="1326" mass="140270">MGTNGSSSVTPHSHTQPAHSTAQPIPTQPQSHRNSTTPEPDLTHEIQQADTPANSVNGLRAPQSSSDVGLQSSELNSSGSASPSLPSGVNTTKATESSTTTTTKVSCPLTGTLTDSSLVTVDTPNVAPSSTKSEPRCIGVNTVLEDLCKATITEPDLLGPCEPGTTICLNGIVWLETTTGVLVVNVTWRGRTYIGTLLDATQHDFAPPCPRDYVSPIKSSVRSSSRAKRRPATANSNFKHGTTPYSSTVPFVNGSAHNNTDIRTSTSGSHRQRLRGRNTNSPASHVKGIATEVSDGNPISRSSNAEPTLDSAPACNASENSAPSCLPTKLDTEEIDEHSGQSIPPGSDEDCCTPVTSVVKAKANNSSSDDHLFVAEVRDNASRDSCNADAAGCLVDGVLSKELDHSPPPPRLISSSDLVSQPTGSISSTINVNQLDPNHSDSNEDEVDDDIITSYPITCPLVGCKKRFTHMTALRFHLNNTPHTGPKRHTGVETQLSTNTVKSKANDLLSNEPTASTSSSQPFTSVPSSPSPRTINLSVTPTQSRAVVPPIPGPHLSDSRRPTSEESDGLLPSEMHQMGPYESIQKSDPIHTFLLGGGDVYRSGGGGGCSASFCRSAGTVGTITHEQSSSGPNTRTVTAHTVSIPHGPLSDKVETTQSSRVSSSTNNSPGHQSHSHQTKRNNSNNRSTESGKLPRTTSFGNASRVANLTSSLGSSCYKPNELDQHQHQLNTSRHFHSRSGHKDLAECASQLTSSGGGTLRSFDISHTGPSVPVGSVPHLGSNLTMFPPSSSFAGPLPNTTRVDPSNSSLFTVPTDLWSFHPSNNAGESRVVNSYLSEKDSTQTDSSSTRYPLGPGLWMNGMPFQPGMNPLSPNSISSGYPSGHQYGNTNLANNTTQTVTSPSTSDTLGGVPGPVLAENNTVSSMLDSSVAGALGLPDFLMAAAAMSSALGSTHSMNNPAVMEMLRSYMNQSCFGKSPMHPDQIPQSIIPPNGSQTHSTNKTPSGPSLSHPSVSQSPQLSQGDPNSASSLSTPASLASMMMATSATVSGLSNPTLLPPSVMHAAIGLSQNQIPTPLTLSQSATLSASSGDMNRMDPFRQLELELTTMRIASGSNVASREVRLMHQADKDDVTPSLSRFKFAPDITLKPDSMKPFCEVAVQSEMEYRQGSAAGQVPGFQTLDGSAATSRSPVAIRGTDGFGNTLINLPKRDLVTFEGDPVRYWLFMRCFEANVLKSTADPTIRLSYLVQYCSGEAKRAIESCLILNPEEGFNEALNILRKRFGRPHMIARMHIDALTDGPAIRSNGFATLSRLAGELRTCYTTLKQLN</sequence>
<dbReference type="OrthoDB" id="5863628at2759"/>
<accession>A0A183AAM7</accession>
<gene>
    <name evidence="4" type="ORF">ECPE_LOCUS4012</name>
</gene>
<evidence type="ECO:0000259" key="3">
    <source>
        <dbReference type="PROSITE" id="PS50157"/>
    </source>
</evidence>
<dbReference type="PANTHER" id="PTHR21564:SF5">
    <property type="entry name" value="SCRIBBLER, ISOFORM J"/>
    <property type="match status" value="1"/>
</dbReference>
<feature type="region of interest" description="Disordered" evidence="2">
    <location>
        <begin position="1"/>
        <end position="109"/>
    </location>
</feature>
<feature type="compositionally biased region" description="Polar residues" evidence="2">
    <location>
        <begin position="413"/>
        <end position="437"/>
    </location>
</feature>
<dbReference type="Pfam" id="PF03564">
    <property type="entry name" value="DUF1759"/>
    <property type="match status" value="1"/>
</dbReference>
<dbReference type="EMBL" id="UZAN01040910">
    <property type="protein sequence ID" value="VDP71349.1"/>
    <property type="molecule type" value="Genomic_DNA"/>
</dbReference>
<keyword evidence="1" id="KW-0863">Zinc-finger</keyword>
<evidence type="ECO:0000313" key="4">
    <source>
        <dbReference type="EMBL" id="VDP71349.1"/>
    </source>
</evidence>
<feature type="domain" description="C2H2-type" evidence="3">
    <location>
        <begin position="457"/>
        <end position="488"/>
    </location>
</feature>
<dbReference type="PANTHER" id="PTHR21564">
    <property type="entry name" value="BRAKELESS PROTEIN"/>
    <property type="match status" value="1"/>
</dbReference>
<feature type="compositionally biased region" description="Polar residues" evidence="2">
    <location>
        <begin position="233"/>
        <end position="269"/>
    </location>
</feature>
<feature type="compositionally biased region" description="Low complexity" evidence="2">
    <location>
        <begin position="214"/>
        <end position="224"/>
    </location>
</feature>
<name>A0A183AAM7_9TREM</name>
<feature type="compositionally biased region" description="Polar residues" evidence="2">
    <location>
        <begin position="623"/>
        <end position="641"/>
    </location>
</feature>
<evidence type="ECO:0000313" key="6">
    <source>
        <dbReference type="WBParaSite" id="ECPE_0000401901-mRNA-1"/>
    </source>
</evidence>
<reference evidence="6" key="1">
    <citation type="submission" date="2016-06" db="UniProtKB">
        <authorList>
            <consortium name="WormBaseParasite"/>
        </authorList>
    </citation>
    <scope>IDENTIFICATION</scope>
</reference>
<dbReference type="WBParaSite" id="ECPE_0000401901-mRNA-1">
    <property type="protein sequence ID" value="ECPE_0000401901-mRNA-1"/>
    <property type="gene ID" value="ECPE_0000401901"/>
</dbReference>
<feature type="compositionally biased region" description="Low complexity" evidence="2">
    <location>
        <begin position="69"/>
        <end position="104"/>
    </location>
</feature>
<feature type="compositionally biased region" description="Polar residues" evidence="2">
    <location>
        <begin position="885"/>
        <end position="906"/>
    </location>
</feature>
<reference evidence="4 5" key="2">
    <citation type="submission" date="2018-11" db="EMBL/GenBank/DDBJ databases">
        <authorList>
            <consortium name="Pathogen Informatics"/>
        </authorList>
    </citation>
    <scope>NUCLEOTIDE SEQUENCE [LARGE SCALE GENOMIC DNA]</scope>
    <source>
        <strain evidence="4 5">Egypt</strain>
    </source>
</reference>
<feature type="region of interest" description="Disordered" evidence="2">
    <location>
        <begin position="623"/>
        <end position="702"/>
    </location>
</feature>
<dbReference type="GO" id="GO:0005634">
    <property type="term" value="C:nucleus"/>
    <property type="evidence" value="ECO:0007669"/>
    <property type="project" value="TreeGrafter"/>
</dbReference>
<dbReference type="InterPro" id="IPR013087">
    <property type="entry name" value="Znf_C2H2_type"/>
</dbReference>
<feature type="compositionally biased region" description="Low complexity" evidence="2">
    <location>
        <begin position="655"/>
        <end position="668"/>
    </location>
</feature>
<dbReference type="PROSITE" id="PS50157">
    <property type="entry name" value="ZINC_FINGER_C2H2_2"/>
    <property type="match status" value="1"/>
</dbReference>
<protein>
    <submittedName>
        <fullName evidence="6">C2H2-type domain-containing protein</fullName>
    </submittedName>
</protein>
<keyword evidence="1" id="KW-0479">Metal-binding</keyword>
<dbReference type="PROSITE" id="PS00028">
    <property type="entry name" value="ZINC_FINGER_C2H2_1"/>
    <property type="match status" value="1"/>
</dbReference>
<dbReference type="GO" id="GO:0008270">
    <property type="term" value="F:zinc ion binding"/>
    <property type="evidence" value="ECO:0007669"/>
    <property type="project" value="UniProtKB-KW"/>
</dbReference>
<feature type="compositionally biased region" description="Low complexity" evidence="2">
    <location>
        <begin position="513"/>
        <end position="534"/>
    </location>
</feature>
<evidence type="ECO:0000313" key="5">
    <source>
        <dbReference type="Proteomes" id="UP000272942"/>
    </source>
</evidence>
<feature type="compositionally biased region" description="Polar residues" evidence="2">
    <location>
        <begin position="297"/>
        <end position="306"/>
    </location>
</feature>
<feature type="compositionally biased region" description="Polar residues" evidence="2">
    <location>
        <begin position="680"/>
        <end position="702"/>
    </location>
</feature>
<dbReference type="GO" id="GO:0006357">
    <property type="term" value="P:regulation of transcription by RNA polymerase II"/>
    <property type="evidence" value="ECO:0007669"/>
    <property type="project" value="TreeGrafter"/>
</dbReference>
<dbReference type="Proteomes" id="UP000272942">
    <property type="component" value="Unassembled WGS sequence"/>
</dbReference>